<keyword evidence="3 8" id="KW-0812">Transmembrane</keyword>
<evidence type="ECO:0000256" key="1">
    <source>
        <dbReference type="ARBA" id="ARBA00004141"/>
    </source>
</evidence>
<feature type="transmembrane region" description="Helical" evidence="8">
    <location>
        <begin position="84"/>
        <end position="101"/>
    </location>
</feature>
<accession>A0ABQ0X0Z3</accession>
<evidence type="ECO:0000313" key="10">
    <source>
        <dbReference type="Proteomes" id="UP000321155"/>
    </source>
</evidence>
<evidence type="ECO:0000256" key="6">
    <source>
        <dbReference type="ARBA" id="ARBA00023136"/>
    </source>
</evidence>
<dbReference type="EMBL" id="BJZR01000009">
    <property type="protein sequence ID" value="GEO91281.1"/>
    <property type="molecule type" value="Genomic_DNA"/>
</dbReference>
<protein>
    <recommendedName>
        <fullName evidence="11">C50 carotenoid epsilon cyclase</fullName>
    </recommendedName>
</protein>
<keyword evidence="6 8" id="KW-0472">Membrane</keyword>
<keyword evidence="4" id="KW-0125">Carotenoid biosynthesis</keyword>
<dbReference type="Proteomes" id="UP000321155">
    <property type="component" value="Unassembled WGS sequence"/>
</dbReference>
<keyword evidence="5 8" id="KW-1133">Transmembrane helix</keyword>
<evidence type="ECO:0000256" key="8">
    <source>
        <dbReference type="SAM" id="Phobius"/>
    </source>
</evidence>
<comment type="caution">
    <text evidence="9">The sequence shown here is derived from an EMBL/GenBank/DDBJ whole genome shotgun (WGS) entry which is preliminary data.</text>
</comment>
<comment type="pathway">
    <text evidence="2">Carotenoid biosynthesis.</text>
</comment>
<proteinExistence type="predicted"/>
<organism evidence="9 10">
    <name type="scientific">Kocuria flava</name>
    <dbReference type="NCBI Taxonomy" id="446860"/>
    <lineage>
        <taxon>Bacteria</taxon>
        <taxon>Bacillati</taxon>
        <taxon>Actinomycetota</taxon>
        <taxon>Actinomycetes</taxon>
        <taxon>Micrococcales</taxon>
        <taxon>Micrococcaceae</taxon>
        <taxon>Kocuria</taxon>
    </lineage>
</organism>
<gene>
    <name evidence="9" type="ORF">KFL01_05870</name>
</gene>
<feature type="transmembrane region" description="Helical" evidence="8">
    <location>
        <begin position="38"/>
        <end position="64"/>
    </location>
</feature>
<dbReference type="InterPro" id="IPR017825">
    <property type="entry name" value="Lycopene_cyclase_dom"/>
</dbReference>
<keyword evidence="10" id="KW-1185">Reference proteome</keyword>
<evidence type="ECO:0000313" key="9">
    <source>
        <dbReference type="EMBL" id="GEO91281.1"/>
    </source>
</evidence>
<reference evidence="9 10" key="1">
    <citation type="submission" date="2019-07" db="EMBL/GenBank/DDBJ databases">
        <title>Whole genome shotgun sequence of Kocuria flava NBRC 107626.</title>
        <authorList>
            <person name="Hosoyama A."/>
            <person name="Uohara A."/>
            <person name="Ohji S."/>
            <person name="Ichikawa N."/>
        </authorList>
    </citation>
    <scope>NUCLEOTIDE SEQUENCE [LARGE SCALE GENOMIC DNA]</scope>
    <source>
        <strain evidence="9 10">NBRC 107626</strain>
    </source>
</reference>
<evidence type="ECO:0000256" key="3">
    <source>
        <dbReference type="ARBA" id="ARBA00022692"/>
    </source>
</evidence>
<evidence type="ECO:0000256" key="2">
    <source>
        <dbReference type="ARBA" id="ARBA00004829"/>
    </source>
</evidence>
<evidence type="ECO:0000256" key="7">
    <source>
        <dbReference type="ARBA" id="ARBA00023235"/>
    </source>
</evidence>
<comment type="subcellular location">
    <subcellularLocation>
        <location evidence="1">Membrane</location>
        <topology evidence="1">Multi-pass membrane protein</topology>
    </subcellularLocation>
</comment>
<evidence type="ECO:0000256" key="4">
    <source>
        <dbReference type="ARBA" id="ARBA00022746"/>
    </source>
</evidence>
<keyword evidence="7" id="KW-0413">Isomerase</keyword>
<evidence type="ECO:0008006" key="11">
    <source>
        <dbReference type="Google" id="ProtNLM"/>
    </source>
</evidence>
<name>A0ABQ0X0Z3_9MICC</name>
<sequence length="123" mass="13598">MSALLPFAYLGFLLLSLAGMVVLDVRQRLFFAADPRRAALVLLTGVVFFLAWDAAGILLGIFLHSESRYATGWMVAPQVPVEEVVFLAFLCYLIMNTVRLVEQALARRTAAPAREDAREGSRP</sequence>
<evidence type="ECO:0000256" key="5">
    <source>
        <dbReference type="ARBA" id="ARBA00022989"/>
    </source>
</evidence>
<dbReference type="NCBIfam" id="TIGR03462">
    <property type="entry name" value="CarR_dom_SF"/>
    <property type="match status" value="1"/>
</dbReference>
<feature type="transmembrane region" description="Helical" evidence="8">
    <location>
        <begin position="6"/>
        <end position="26"/>
    </location>
</feature>
<dbReference type="RefSeq" id="WP_373865616.1">
    <property type="nucleotide sequence ID" value="NZ_BJZR01000009.1"/>
</dbReference>